<dbReference type="Proteomes" id="UP000294832">
    <property type="component" value="Unassembled WGS sequence"/>
</dbReference>
<dbReference type="EMBL" id="SLWF01000007">
    <property type="protein sequence ID" value="TCN86342.1"/>
    <property type="molecule type" value="Genomic_DNA"/>
</dbReference>
<dbReference type="InterPro" id="IPR020103">
    <property type="entry name" value="PsdUridine_synth_cat_dom_sf"/>
</dbReference>
<evidence type="ECO:0000313" key="2">
    <source>
        <dbReference type="EMBL" id="TCN86342.1"/>
    </source>
</evidence>
<dbReference type="GO" id="GO:0009982">
    <property type="term" value="F:pseudouridine synthase activity"/>
    <property type="evidence" value="ECO:0007669"/>
    <property type="project" value="InterPro"/>
</dbReference>
<dbReference type="InterPro" id="IPR050188">
    <property type="entry name" value="RluA_PseudoU_synthase"/>
</dbReference>
<dbReference type="GO" id="GO:0000455">
    <property type="term" value="P:enzyme-directed rRNA pseudouridine synthesis"/>
    <property type="evidence" value="ECO:0007669"/>
    <property type="project" value="TreeGrafter"/>
</dbReference>
<dbReference type="InterPro" id="IPR006224">
    <property type="entry name" value="PsdUridine_synth_RluA-like_CS"/>
</dbReference>
<organism evidence="2 3">
    <name type="scientific">Shewanella fodinae</name>
    <dbReference type="NCBI Taxonomy" id="552357"/>
    <lineage>
        <taxon>Bacteria</taxon>
        <taxon>Pseudomonadati</taxon>
        <taxon>Pseudomonadota</taxon>
        <taxon>Gammaproteobacteria</taxon>
        <taxon>Alteromonadales</taxon>
        <taxon>Shewanellaceae</taxon>
        <taxon>Shewanella</taxon>
    </lineage>
</organism>
<dbReference type="GO" id="GO:0140098">
    <property type="term" value="F:catalytic activity, acting on RNA"/>
    <property type="evidence" value="ECO:0007669"/>
    <property type="project" value="UniProtKB-ARBA"/>
</dbReference>
<gene>
    <name evidence="2" type="ORF">EDC91_10792</name>
</gene>
<dbReference type="Pfam" id="PF00849">
    <property type="entry name" value="PseudoU_synth_2"/>
    <property type="match status" value="1"/>
</dbReference>
<comment type="caution">
    <text evidence="2">The sequence shown here is derived from an EMBL/GenBank/DDBJ whole genome shotgun (WGS) entry which is preliminary data.</text>
</comment>
<dbReference type="PANTHER" id="PTHR21600">
    <property type="entry name" value="MITOCHONDRIAL RNA PSEUDOURIDINE SYNTHASE"/>
    <property type="match status" value="1"/>
</dbReference>
<evidence type="ECO:0000259" key="1">
    <source>
        <dbReference type="Pfam" id="PF00849"/>
    </source>
</evidence>
<dbReference type="PANTHER" id="PTHR21600:SF84">
    <property type="entry name" value="PSEUDOURIDINE SYNTHASE RSUA_RLUA-LIKE DOMAIN-CONTAINING PROTEIN"/>
    <property type="match status" value="1"/>
</dbReference>
<proteinExistence type="predicted"/>
<reference evidence="2 3" key="1">
    <citation type="submission" date="2019-03" db="EMBL/GenBank/DDBJ databases">
        <title>Freshwater and sediment microbial communities from various areas in North America, analyzing microbe dynamics in response to fracking.</title>
        <authorList>
            <person name="Lamendella R."/>
        </authorList>
    </citation>
    <scope>NUCLEOTIDE SEQUENCE [LARGE SCALE GENOMIC DNA]</scope>
    <source>
        <strain evidence="2 3">74A</strain>
    </source>
</reference>
<name>A0A4R2FET9_9GAMM</name>
<protein>
    <submittedName>
        <fullName evidence="2">tRNA pseudouridine32 synthase/23S rRNA pseudouridine746 synthase</fullName>
    </submittedName>
</protein>
<keyword evidence="3" id="KW-1185">Reference proteome</keyword>
<feature type="domain" description="Pseudouridine synthase RsuA/RluA-like" evidence="1">
    <location>
        <begin position="96"/>
        <end position="252"/>
    </location>
</feature>
<dbReference type="SUPFAM" id="SSF55120">
    <property type="entry name" value="Pseudouridine synthase"/>
    <property type="match status" value="1"/>
</dbReference>
<dbReference type="OrthoDB" id="9785808at2"/>
<dbReference type="RefSeq" id="WP_133038498.1">
    <property type="nucleotide sequence ID" value="NZ_SLWF01000007.1"/>
</dbReference>
<dbReference type="AlphaFoldDB" id="A0A4R2FET9"/>
<dbReference type="InterPro" id="IPR006145">
    <property type="entry name" value="PsdUridine_synth_RsuA/RluA"/>
</dbReference>
<evidence type="ECO:0000313" key="3">
    <source>
        <dbReference type="Proteomes" id="UP000294832"/>
    </source>
</evidence>
<sequence length="311" mass="35235">MNQSVRAVHPSWVALPQQQTDKPTVLAFLLARFPAISESIWRQRIQQGKVHWQDGELITELTPYRPAQRVYYYREVVSEPHIPLQERILHQDAHSLLVFKPHFLPVTPGGSFVNECLVARLRARTGIDSIVPVHRLDRDTAGVMLMSVCAASRDAYHGLFRDRKIHKCYQALAPLTPALQRQVPQGWLSAPIGWTVKNRIERGEPGFTMRVVSGVPNSHSEIRLLAVKDDIGLFELQPITGKTHQLRLHMQSLGMPLLNDRYYPALQPLQADDFSRPLKLVACELRYHDPISGEPRHISCDGFAAELESGC</sequence>
<dbReference type="Gene3D" id="3.30.2350.10">
    <property type="entry name" value="Pseudouridine synthase"/>
    <property type="match status" value="1"/>
</dbReference>
<dbReference type="GO" id="GO:0003723">
    <property type="term" value="F:RNA binding"/>
    <property type="evidence" value="ECO:0007669"/>
    <property type="project" value="InterPro"/>
</dbReference>
<accession>A0A4R2FET9</accession>
<dbReference type="PROSITE" id="PS01129">
    <property type="entry name" value="PSI_RLU"/>
    <property type="match status" value="1"/>
</dbReference>